<name>A0A9N9KSI3_9HELO</name>
<evidence type="ECO:0000256" key="1">
    <source>
        <dbReference type="SAM" id="MobiDB-lite"/>
    </source>
</evidence>
<dbReference type="Proteomes" id="UP000696280">
    <property type="component" value="Unassembled WGS sequence"/>
</dbReference>
<dbReference type="OrthoDB" id="10376231at2759"/>
<comment type="caution">
    <text evidence="2">The sequence shown here is derived from an EMBL/GenBank/DDBJ whole genome shotgun (WGS) entry which is preliminary data.</text>
</comment>
<reference evidence="2" key="1">
    <citation type="submission" date="2021-07" db="EMBL/GenBank/DDBJ databases">
        <authorList>
            <person name="Durling M."/>
        </authorList>
    </citation>
    <scope>NUCLEOTIDE SEQUENCE</scope>
</reference>
<dbReference type="AlphaFoldDB" id="A0A9N9KSI3"/>
<gene>
    <name evidence="2" type="ORF">HYFRA_00003576</name>
</gene>
<protein>
    <submittedName>
        <fullName evidence="2">Uncharacterized protein</fullName>
    </submittedName>
</protein>
<accession>A0A9N9KSI3</accession>
<sequence>MPPNPPTERSPRRWKPFENALLISLYPFKSTSDQKTDWEWVSTTMNTEFTRRGMEPPRAYTAISIKNYFDRSRNELFGKWGTDGVKADVYIRAIDVVRVVDEDGDFVSFAGGLSLRNLEEESKVLVESDIPLSNTLSEAVDLPESSGHDAQNVVSDEHLPDPDNPEIEDLQPGQDQFLPDDIQPKGPQEPQFKDPVLQSFWNSILSNNSFSMPESGTPQLDQTQFFLESLQDLQFEDPVLQSFWDEIQANDSLGNQVGLNPSSLVDHHQVPPIETQDLDPNQVPIQLDQEFEILDYETYQILTDDLEALHAAREVEVGTPSGQMPEESLDIPEIWVDDQLENSQYSDHQEANTLDED</sequence>
<evidence type="ECO:0000313" key="2">
    <source>
        <dbReference type="EMBL" id="CAG8953365.1"/>
    </source>
</evidence>
<dbReference type="EMBL" id="CAJVRL010000049">
    <property type="protein sequence ID" value="CAG8953365.1"/>
    <property type="molecule type" value="Genomic_DNA"/>
</dbReference>
<organism evidence="2 3">
    <name type="scientific">Hymenoscyphus fraxineus</name>
    <dbReference type="NCBI Taxonomy" id="746836"/>
    <lineage>
        <taxon>Eukaryota</taxon>
        <taxon>Fungi</taxon>
        <taxon>Dikarya</taxon>
        <taxon>Ascomycota</taxon>
        <taxon>Pezizomycotina</taxon>
        <taxon>Leotiomycetes</taxon>
        <taxon>Helotiales</taxon>
        <taxon>Helotiaceae</taxon>
        <taxon>Hymenoscyphus</taxon>
    </lineage>
</organism>
<feature type="region of interest" description="Disordered" evidence="1">
    <location>
        <begin position="142"/>
        <end position="193"/>
    </location>
</feature>
<keyword evidence="3" id="KW-1185">Reference proteome</keyword>
<evidence type="ECO:0000313" key="3">
    <source>
        <dbReference type="Proteomes" id="UP000696280"/>
    </source>
</evidence>
<proteinExistence type="predicted"/>